<feature type="chain" id="PRO_5019487251" description="17 kDa surface antigen" evidence="1">
    <location>
        <begin position="20"/>
        <end position="72"/>
    </location>
</feature>
<dbReference type="KEGG" id="taw:EI545_06400"/>
<evidence type="ECO:0000256" key="1">
    <source>
        <dbReference type="SAM" id="SignalP"/>
    </source>
</evidence>
<dbReference type="OrthoDB" id="7874612at2"/>
<keyword evidence="3" id="KW-1185">Reference proteome</keyword>
<reference evidence="2 3" key="1">
    <citation type="submission" date="2018-12" db="EMBL/GenBank/DDBJ databases">
        <title>Complete genome sequencing of Tabrizicola sp. K13M18.</title>
        <authorList>
            <person name="Bae J.-W."/>
        </authorList>
    </citation>
    <scope>NUCLEOTIDE SEQUENCE [LARGE SCALE GENOMIC DNA]</scope>
    <source>
        <strain evidence="2 3">K13M18</strain>
    </source>
</reference>
<gene>
    <name evidence="2" type="ORF">EI545_06400</name>
</gene>
<dbReference type="AlphaFoldDB" id="A0A3S8U4E6"/>
<accession>A0A3S8U4E6</accession>
<evidence type="ECO:0000313" key="2">
    <source>
        <dbReference type="EMBL" id="AZL58493.1"/>
    </source>
</evidence>
<dbReference type="EMBL" id="CP034328">
    <property type="protein sequence ID" value="AZL58493.1"/>
    <property type="molecule type" value="Genomic_DNA"/>
</dbReference>
<evidence type="ECO:0008006" key="4">
    <source>
        <dbReference type="Google" id="ProtNLM"/>
    </source>
</evidence>
<sequence length="72" mass="6994">MRKSLILFALLSTPLAGCMQDPTSRGLAGAAAGAVIADATKSDMLTGAVIGGLAGVASCGIELGLPPCNSGY</sequence>
<name>A0A3S8U4E6_9RHOB</name>
<dbReference type="Proteomes" id="UP000282002">
    <property type="component" value="Chromosome"/>
</dbReference>
<proteinExistence type="predicted"/>
<organism evidence="2 3">
    <name type="scientific">Tabrizicola piscis</name>
    <dbReference type="NCBI Taxonomy" id="2494374"/>
    <lineage>
        <taxon>Bacteria</taxon>
        <taxon>Pseudomonadati</taxon>
        <taxon>Pseudomonadota</taxon>
        <taxon>Alphaproteobacteria</taxon>
        <taxon>Rhodobacterales</taxon>
        <taxon>Paracoccaceae</taxon>
        <taxon>Tabrizicola</taxon>
    </lineage>
</organism>
<dbReference type="RefSeq" id="WP_125324694.1">
    <property type="nucleotide sequence ID" value="NZ_CP034328.1"/>
</dbReference>
<keyword evidence="1" id="KW-0732">Signal</keyword>
<protein>
    <recommendedName>
        <fullName evidence="4">17 kDa surface antigen</fullName>
    </recommendedName>
</protein>
<evidence type="ECO:0000313" key="3">
    <source>
        <dbReference type="Proteomes" id="UP000282002"/>
    </source>
</evidence>
<feature type="signal peptide" evidence="1">
    <location>
        <begin position="1"/>
        <end position="19"/>
    </location>
</feature>